<evidence type="ECO:0000313" key="1">
    <source>
        <dbReference type="EMBL" id="NCJ07872.1"/>
    </source>
</evidence>
<organism evidence="1 2">
    <name type="scientific">Petrachloros mirabilis ULC683</name>
    <dbReference type="NCBI Taxonomy" id="2781853"/>
    <lineage>
        <taxon>Bacteria</taxon>
        <taxon>Bacillati</taxon>
        <taxon>Cyanobacteriota</taxon>
        <taxon>Cyanophyceae</taxon>
        <taxon>Synechococcales</taxon>
        <taxon>Petrachlorosaceae</taxon>
        <taxon>Petrachloros</taxon>
        <taxon>Petrachloros mirabilis</taxon>
    </lineage>
</organism>
<gene>
    <name evidence="1" type="ORF">GS597_15425</name>
</gene>
<protein>
    <submittedName>
        <fullName evidence="1">Uncharacterized protein</fullName>
    </submittedName>
</protein>
<dbReference type="Proteomes" id="UP000607397">
    <property type="component" value="Unassembled WGS sequence"/>
</dbReference>
<dbReference type="RefSeq" id="WP_161826345.1">
    <property type="nucleotide sequence ID" value="NZ_WVIC01000034.1"/>
</dbReference>
<accession>A0A8K2A142</accession>
<dbReference type="EMBL" id="WVIC01000034">
    <property type="protein sequence ID" value="NCJ07872.1"/>
    <property type="molecule type" value="Genomic_DNA"/>
</dbReference>
<proteinExistence type="predicted"/>
<dbReference type="AlphaFoldDB" id="A0A8K2A142"/>
<evidence type="ECO:0000313" key="2">
    <source>
        <dbReference type="Proteomes" id="UP000607397"/>
    </source>
</evidence>
<sequence>MNPFDPIPPPWTASATHAIEFCCPQCQTPCTAAEQVWINRRAPVLAENHRRKWQEFYHCPCGQAWWAWSSDRPSSLLRRDDVSSRENQP</sequence>
<name>A0A8K2A142_9CYAN</name>
<comment type="caution">
    <text evidence="1">The sequence shown here is derived from an EMBL/GenBank/DDBJ whole genome shotgun (WGS) entry which is preliminary data.</text>
</comment>
<reference evidence="1" key="1">
    <citation type="submission" date="2019-12" db="EMBL/GenBank/DDBJ databases">
        <title>High-Quality draft genome sequences of three cyanobacteria isolated from the limestone walls of the Old Cathedral of Coimbra.</title>
        <authorList>
            <person name="Tiago I."/>
            <person name="Soares F."/>
            <person name="Portugal A."/>
        </authorList>
    </citation>
    <scope>NUCLEOTIDE SEQUENCE [LARGE SCALE GENOMIC DNA]</scope>
    <source>
        <strain evidence="1">C</strain>
    </source>
</reference>
<keyword evidence="2" id="KW-1185">Reference proteome</keyword>